<evidence type="ECO:0000256" key="1">
    <source>
        <dbReference type="SAM" id="Phobius"/>
    </source>
</evidence>
<sequence>MKGISRYIRLYRIFVVQYIKTILQSKMDFFVGLSGFLISQVTGLAFLYLIFEQIPSMQEWTLEQMLFIYGFSQIPRGIDHLLTDNLWMVGWQMVIKGTFDKYILRPMNIFFQIVCEKVQFDALGELLIGGIFVGRAVIKGVIEVTVLKVLFFGISVIAGAVIYTSVKLLFAAMAFWFKDSSPLMTASYEIADFAKYPVQIYSKPIRVVLMTVLPFAFVAYIPSTFFLISANIWKTIGAECAIAGGFWIIAYSVFKRGLNVYESAGN</sequence>
<feature type="transmembrane region" description="Helical" evidence="1">
    <location>
        <begin position="207"/>
        <end position="230"/>
    </location>
</feature>
<evidence type="ECO:0000313" key="3">
    <source>
        <dbReference type="EMBL" id="RHL03724.1"/>
    </source>
</evidence>
<dbReference type="EMBL" id="QSFB01000031">
    <property type="protein sequence ID" value="RHA09401.1"/>
    <property type="molecule type" value="Genomic_DNA"/>
</dbReference>
<proteinExistence type="predicted"/>
<comment type="caution">
    <text evidence="2">The sequence shown here is derived from an EMBL/GenBank/DDBJ whole genome shotgun (WGS) entry which is preliminary data.</text>
</comment>
<keyword evidence="1" id="KW-0812">Transmembrane</keyword>
<organism evidence="2 5">
    <name type="scientific">Agathobacter rectalis</name>
    <dbReference type="NCBI Taxonomy" id="39491"/>
    <lineage>
        <taxon>Bacteria</taxon>
        <taxon>Bacillati</taxon>
        <taxon>Bacillota</taxon>
        <taxon>Clostridia</taxon>
        <taxon>Lachnospirales</taxon>
        <taxon>Lachnospiraceae</taxon>
        <taxon>Agathobacter</taxon>
    </lineage>
</organism>
<reference evidence="4 5" key="1">
    <citation type="submission" date="2018-08" db="EMBL/GenBank/DDBJ databases">
        <title>A genome reference for cultivated species of the human gut microbiota.</title>
        <authorList>
            <person name="Zou Y."/>
            <person name="Xue W."/>
            <person name="Luo G."/>
        </authorList>
    </citation>
    <scope>NUCLEOTIDE SEQUENCE [LARGE SCALE GENOMIC DNA]</scope>
    <source>
        <strain evidence="3 4">AF39-14AC</strain>
        <strain evidence="2 5">AM44-1AT</strain>
    </source>
</reference>
<accession>A0A413QR29</accession>
<feature type="transmembrane region" description="Helical" evidence="1">
    <location>
        <begin position="29"/>
        <end position="51"/>
    </location>
</feature>
<evidence type="ECO:0000313" key="5">
    <source>
        <dbReference type="Proteomes" id="UP000286341"/>
    </source>
</evidence>
<dbReference type="Proteomes" id="UP000286341">
    <property type="component" value="Unassembled WGS sequence"/>
</dbReference>
<keyword evidence="1" id="KW-0472">Membrane</keyword>
<protein>
    <submittedName>
        <fullName evidence="2">Multidrug ABC transporter permease</fullName>
    </submittedName>
</protein>
<dbReference type="Proteomes" id="UP000286181">
    <property type="component" value="Unassembled WGS sequence"/>
</dbReference>
<evidence type="ECO:0000313" key="4">
    <source>
        <dbReference type="Proteomes" id="UP000286181"/>
    </source>
</evidence>
<gene>
    <name evidence="3" type="ORF">DW038_10190</name>
    <name evidence="2" type="ORF">DW948_14300</name>
</gene>
<dbReference type="AlphaFoldDB" id="A0A413QR29"/>
<dbReference type="EMBL" id="QROF01000008">
    <property type="protein sequence ID" value="RHL03724.1"/>
    <property type="molecule type" value="Genomic_DNA"/>
</dbReference>
<feature type="transmembrane region" description="Helical" evidence="1">
    <location>
        <begin position="149"/>
        <end position="177"/>
    </location>
</feature>
<dbReference type="RefSeq" id="WP_118343016.1">
    <property type="nucleotide sequence ID" value="NZ_QROF01000008.1"/>
</dbReference>
<dbReference type="PANTHER" id="PTHR36833:SF1">
    <property type="entry name" value="INTEGRAL MEMBRANE TRANSPORT PROTEIN"/>
    <property type="match status" value="1"/>
</dbReference>
<dbReference type="Pfam" id="PF06182">
    <property type="entry name" value="ABC2_membrane_6"/>
    <property type="match status" value="1"/>
</dbReference>
<dbReference type="InterPro" id="IPR010390">
    <property type="entry name" value="ABC-2_transporter-like"/>
</dbReference>
<keyword evidence="1" id="KW-1133">Transmembrane helix</keyword>
<feature type="transmembrane region" description="Helical" evidence="1">
    <location>
        <begin position="236"/>
        <end position="254"/>
    </location>
</feature>
<dbReference type="PANTHER" id="PTHR36833">
    <property type="entry name" value="SLR0610 PROTEIN-RELATED"/>
    <property type="match status" value="1"/>
</dbReference>
<evidence type="ECO:0000313" key="2">
    <source>
        <dbReference type="EMBL" id="RHA09401.1"/>
    </source>
</evidence>
<name>A0A413QR29_9FIRM</name>